<dbReference type="InterPro" id="IPR052021">
    <property type="entry name" value="Type-I_RS_S_subunit"/>
</dbReference>
<keyword evidence="3" id="KW-0238">DNA-binding</keyword>
<dbReference type="InterPro" id="IPR000055">
    <property type="entry name" value="Restrct_endonuc_typeI_TRD"/>
</dbReference>
<name>A0A923HK62_9BURK</name>
<evidence type="ECO:0000256" key="3">
    <source>
        <dbReference type="ARBA" id="ARBA00023125"/>
    </source>
</evidence>
<evidence type="ECO:0000256" key="1">
    <source>
        <dbReference type="ARBA" id="ARBA00010923"/>
    </source>
</evidence>
<organism evidence="5 6">
    <name type="scientific">Undibacterium jejuense</name>
    <dbReference type="NCBI Taxonomy" id="1344949"/>
    <lineage>
        <taxon>Bacteria</taxon>
        <taxon>Pseudomonadati</taxon>
        <taxon>Pseudomonadota</taxon>
        <taxon>Betaproteobacteria</taxon>
        <taxon>Burkholderiales</taxon>
        <taxon>Oxalobacteraceae</taxon>
        <taxon>Undibacterium</taxon>
    </lineage>
</organism>
<reference evidence="5" key="1">
    <citation type="submission" date="2020-08" db="EMBL/GenBank/DDBJ databases">
        <title>Novel species isolated from subtropical streams in China.</title>
        <authorList>
            <person name="Lu H."/>
        </authorList>
    </citation>
    <scope>NUCLEOTIDE SEQUENCE</scope>
    <source>
        <strain evidence="5">KACC 12607</strain>
    </source>
</reference>
<dbReference type="SUPFAM" id="SSF116734">
    <property type="entry name" value="DNA methylase specificity domain"/>
    <property type="match status" value="2"/>
</dbReference>
<comment type="caution">
    <text evidence="5">The sequence shown here is derived from an EMBL/GenBank/DDBJ whole genome shotgun (WGS) entry which is preliminary data.</text>
</comment>
<sequence>MKKINLRNLDKSDWKPFRFDQIVKNISERVEPGETDLEIYIGLEHIDAESIHIKRFGQPSDVEGQKLKCYPGDVIFGKRRAYQRKASVVTTEAICSAHAFVLRANPEVIDPRLLPFFLHSDLFMHRAVDISAGGLSPTINWSILKIQEFILPPKEQQSELANLFWEMDEVIEQNLSVMEKLKISKKCFVYESFKKANEVKKISELGEVITGTTPSTSDDGFWGGSIPFISPAEIDDSPYIKNYVRFLTEEGAQKSRKIPPNSILTVCIGSTIGKVAINKLECCSNQQINALIPKKQYSSIYILYLLRFHKSRILARTGTTAVPIINKTEFGSIKLRILCEKDRAIFEEIIGSIEASVDSIELKLDSSKALQKSLINEVF</sequence>
<keyword evidence="5" id="KW-0540">Nuclease</keyword>
<keyword evidence="2" id="KW-0680">Restriction system</keyword>
<dbReference type="RefSeq" id="WP_186913697.1">
    <property type="nucleotide sequence ID" value="NZ_JACOFV010000017.1"/>
</dbReference>
<protein>
    <submittedName>
        <fullName evidence="5">Restriction endonuclease subunit S</fullName>
    </submittedName>
</protein>
<keyword evidence="5" id="KW-0255">Endonuclease</keyword>
<keyword evidence="5" id="KW-0378">Hydrolase</keyword>
<comment type="similarity">
    <text evidence="1">Belongs to the type-I restriction system S methylase family.</text>
</comment>
<dbReference type="Pfam" id="PF01420">
    <property type="entry name" value="Methylase_S"/>
    <property type="match status" value="1"/>
</dbReference>
<dbReference type="InterPro" id="IPR044946">
    <property type="entry name" value="Restrct_endonuc_typeI_TRD_sf"/>
</dbReference>
<evidence type="ECO:0000313" key="5">
    <source>
        <dbReference type="EMBL" id="MBC3863750.1"/>
    </source>
</evidence>
<dbReference type="Proteomes" id="UP000634011">
    <property type="component" value="Unassembled WGS sequence"/>
</dbReference>
<dbReference type="Gene3D" id="3.90.220.20">
    <property type="entry name" value="DNA methylase specificity domains"/>
    <property type="match status" value="2"/>
</dbReference>
<evidence type="ECO:0000256" key="2">
    <source>
        <dbReference type="ARBA" id="ARBA00022747"/>
    </source>
</evidence>
<evidence type="ECO:0000313" key="6">
    <source>
        <dbReference type="Proteomes" id="UP000634011"/>
    </source>
</evidence>
<evidence type="ECO:0000259" key="4">
    <source>
        <dbReference type="Pfam" id="PF01420"/>
    </source>
</evidence>
<dbReference type="GO" id="GO:0004519">
    <property type="term" value="F:endonuclease activity"/>
    <property type="evidence" value="ECO:0007669"/>
    <property type="project" value="UniProtKB-KW"/>
</dbReference>
<dbReference type="GO" id="GO:0009307">
    <property type="term" value="P:DNA restriction-modification system"/>
    <property type="evidence" value="ECO:0007669"/>
    <property type="project" value="UniProtKB-KW"/>
</dbReference>
<proteinExistence type="inferred from homology"/>
<dbReference type="GO" id="GO:0003677">
    <property type="term" value="F:DNA binding"/>
    <property type="evidence" value="ECO:0007669"/>
    <property type="project" value="UniProtKB-KW"/>
</dbReference>
<dbReference type="PANTHER" id="PTHR30408:SF12">
    <property type="entry name" value="TYPE I RESTRICTION ENZYME MJAVIII SPECIFICITY SUBUNIT"/>
    <property type="match status" value="1"/>
</dbReference>
<dbReference type="EMBL" id="JACOFV010000017">
    <property type="protein sequence ID" value="MBC3863750.1"/>
    <property type="molecule type" value="Genomic_DNA"/>
</dbReference>
<gene>
    <name evidence="5" type="ORF">H8K32_16710</name>
</gene>
<keyword evidence="6" id="KW-1185">Reference proteome</keyword>
<feature type="domain" description="Type I restriction modification DNA specificity" evidence="4">
    <location>
        <begin position="197"/>
        <end position="337"/>
    </location>
</feature>
<dbReference type="AlphaFoldDB" id="A0A923HK62"/>
<dbReference type="PANTHER" id="PTHR30408">
    <property type="entry name" value="TYPE-1 RESTRICTION ENZYME ECOKI SPECIFICITY PROTEIN"/>
    <property type="match status" value="1"/>
</dbReference>
<accession>A0A923HK62</accession>